<dbReference type="InterPro" id="IPR036388">
    <property type="entry name" value="WH-like_DNA-bd_sf"/>
</dbReference>
<dbReference type="Proteomes" id="UP001365405">
    <property type="component" value="Unassembled WGS sequence"/>
</dbReference>
<dbReference type="PANTHER" id="PTHR43133:SF62">
    <property type="entry name" value="RNA POLYMERASE SIGMA FACTOR SIGZ"/>
    <property type="match status" value="1"/>
</dbReference>
<evidence type="ECO:0000256" key="3">
    <source>
        <dbReference type="ARBA" id="ARBA00023082"/>
    </source>
</evidence>
<dbReference type="SUPFAM" id="SSF88659">
    <property type="entry name" value="Sigma3 and sigma4 domains of RNA polymerase sigma factors"/>
    <property type="match status" value="1"/>
</dbReference>
<evidence type="ECO:0000259" key="6">
    <source>
        <dbReference type="Pfam" id="PF08281"/>
    </source>
</evidence>
<dbReference type="InterPro" id="IPR013249">
    <property type="entry name" value="RNA_pol_sigma70_r4_t2"/>
</dbReference>
<dbReference type="Gene3D" id="1.10.1740.10">
    <property type="match status" value="1"/>
</dbReference>
<accession>A0ABU9CGY2</accession>
<feature type="domain" description="RNA polymerase sigma-70 region 2" evidence="5">
    <location>
        <begin position="23"/>
        <end position="90"/>
    </location>
</feature>
<keyword evidence="3" id="KW-0731">Sigma factor</keyword>
<evidence type="ECO:0000313" key="7">
    <source>
        <dbReference type="EMBL" id="MEK8051115.1"/>
    </source>
</evidence>
<dbReference type="RefSeq" id="WP_341410806.1">
    <property type="nucleotide sequence ID" value="NZ_JBBUTH010000007.1"/>
</dbReference>
<dbReference type="Pfam" id="PF04542">
    <property type="entry name" value="Sigma70_r2"/>
    <property type="match status" value="1"/>
</dbReference>
<dbReference type="InterPro" id="IPR013324">
    <property type="entry name" value="RNA_pol_sigma_r3/r4-like"/>
</dbReference>
<feature type="domain" description="RNA polymerase sigma factor 70 region 4 type 2" evidence="6">
    <location>
        <begin position="133"/>
        <end position="185"/>
    </location>
</feature>
<evidence type="ECO:0000256" key="2">
    <source>
        <dbReference type="ARBA" id="ARBA00023015"/>
    </source>
</evidence>
<dbReference type="PANTHER" id="PTHR43133">
    <property type="entry name" value="RNA POLYMERASE ECF-TYPE SIGMA FACTO"/>
    <property type="match status" value="1"/>
</dbReference>
<dbReference type="SUPFAM" id="SSF88946">
    <property type="entry name" value="Sigma2 domain of RNA polymerase sigma factors"/>
    <property type="match status" value="1"/>
</dbReference>
<organism evidence="7 8">
    <name type="scientific">Pseudaquabacterium inlustre</name>
    <dbReference type="NCBI Taxonomy" id="2984192"/>
    <lineage>
        <taxon>Bacteria</taxon>
        <taxon>Pseudomonadati</taxon>
        <taxon>Pseudomonadota</taxon>
        <taxon>Betaproteobacteria</taxon>
        <taxon>Burkholderiales</taxon>
        <taxon>Sphaerotilaceae</taxon>
        <taxon>Pseudaquabacterium</taxon>
    </lineage>
</organism>
<dbReference type="InterPro" id="IPR007627">
    <property type="entry name" value="RNA_pol_sigma70_r2"/>
</dbReference>
<dbReference type="Gene3D" id="1.10.10.10">
    <property type="entry name" value="Winged helix-like DNA-binding domain superfamily/Winged helix DNA-binding domain"/>
    <property type="match status" value="1"/>
</dbReference>
<comment type="caution">
    <text evidence="7">The sequence shown here is derived from an EMBL/GenBank/DDBJ whole genome shotgun (WGS) entry which is preliminary data.</text>
</comment>
<evidence type="ECO:0000256" key="1">
    <source>
        <dbReference type="ARBA" id="ARBA00010641"/>
    </source>
</evidence>
<dbReference type="InterPro" id="IPR014284">
    <property type="entry name" value="RNA_pol_sigma-70_dom"/>
</dbReference>
<name>A0ABU9CGY2_9BURK</name>
<evidence type="ECO:0000313" key="8">
    <source>
        <dbReference type="Proteomes" id="UP001365405"/>
    </source>
</evidence>
<dbReference type="Pfam" id="PF08281">
    <property type="entry name" value="Sigma70_r4_2"/>
    <property type="match status" value="1"/>
</dbReference>
<dbReference type="InterPro" id="IPR039425">
    <property type="entry name" value="RNA_pol_sigma-70-like"/>
</dbReference>
<keyword evidence="4" id="KW-0804">Transcription</keyword>
<reference evidence="7 8" key="1">
    <citation type="submission" date="2024-04" db="EMBL/GenBank/DDBJ databases">
        <title>Novel species of the genus Ideonella isolated from streams.</title>
        <authorList>
            <person name="Lu H."/>
        </authorList>
    </citation>
    <scope>NUCLEOTIDE SEQUENCE [LARGE SCALE GENOMIC DNA]</scope>
    <source>
        <strain evidence="7 8">DXS22W</strain>
    </source>
</reference>
<keyword evidence="8" id="KW-1185">Reference proteome</keyword>
<evidence type="ECO:0000259" key="5">
    <source>
        <dbReference type="Pfam" id="PF04542"/>
    </source>
</evidence>
<dbReference type="EMBL" id="JBBUTH010000007">
    <property type="protein sequence ID" value="MEK8051115.1"/>
    <property type="molecule type" value="Genomic_DNA"/>
</dbReference>
<comment type="similarity">
    <text evidence="1">Belongs to the sigma-70 factor family. ECF subfamily.</text>
</comment>
<keyword evidence="2" id="KW-0805">Transcription regulation</keyword>
<dbReference type="CDD" id="cd06171">
    <property type="entry name" value="Sigma70_r4"/>
    <property type="match status" value="1"/>
</dbReference>
<dbReference type="NCBIfam" id="TIGR02937">
    <property type="entry name" value="sigma70-ECF"/>
    <property type="match status" value="1"/>
</dbReference>
<dbReference type="InterPro" id="IPR013325">
    <property type="entry name" value="RNA_pol_sigma_r2"/>
</dbReference>
<proteinExistence type="inferred from homology"/>
<gene>
    <name evidence="7" type="ORF">AACH10_12765</name>
</gene>
<sequence>MPAELAALLSRTGLGDRAAFATLYRSTSAHLLGVILRINQDRAQAEDVLQEIFVNVWRSAGSFDAARAQPMTWLTSIARNGAIDSLRRSKARVQTVSSHVGSAEADDEADLVEQVASDDAGPLQLLQQAAEKRELQHCVGRLSAEQQQCVALAYYQGLSHSEVAEHLAQPLGSVKSWLRRALQSLKDCLGRAAAGQG</sequence>
<protein>
    <submittedName>
        <fullName evidence="7">Sigma-70 family RNA polymerase sigma factor</fullName>
    </submittedName>
</protein>
<evidence type="ECO:0000256" key="4">
    <source>
        <dbReference type="ARBA" id="ARBA00023163"/>
    </source>
</evidence>